<evidence type="ECO:0000313" key="2">
    <source>
        <dbReference type="Proteomes" id="UP000447434"/>
    </source>
</evidence>
<comment type="caution">
    <text evidence="1">The sequence shown here is derived from an EMBL/GenBank/DDBJ whole genome shotgun (WGS) entry which is preliminary data.</text>
</comment>
<sequence>MYWRLKGDVLGTYKWFQVLEGLLEKIIDLLLMISMEIWRNKVNTIEA</sequence>
<dbReference type="Proteomes" id="UP000447434">
    <property type="component" value="Chromosome 25"/>
</dbReference>
<reference evidence="2" key="1">
    <citation type="journal article" date="2020" name="Nat. Commun.">
        <title>Genome sequence of the cluster root forming white lupin.</title>
        <authorList>
            <person name="Hufnagel B."/>
            <person name="Marques A."/>
            <person name="Soriano A."/>
            <person name="Marques L."/>
            <person name="Divol F."/>
            <person name="Doumas P."/>
            <person name="Sallet E."/>
            <person name="Mancinotti D."/>
            <person name="Carrere S."/>
            <person name="Marande W."/>
            <person name="Arribat S."/>
            <person name="Keller J."/>
            <person name="Huneau C."/>
            <person name="Blein T."/>
            <person name="Aime D."/>
            <person name="Laguerre M."/>
            <person name="Taylor J."/>
            <person name="Schubert V."/>
            <person name="Nelson M."/>
            <person name="Geu-Flores F."/>
            <person name="Crespi M."/>
            <person name="Gallardo-Guerrero K."/>
            <person name="Delaux P.-M."/>
            <person name="Salse J."/>
            <person name="Berges H."/>
            <person name="Guyot R."/>
            <person name="Gouzy J."/>
            <person name="Peret B."/>
        </authorList>
    </citation>
    <scope>NUCLEOTIDE SEQUENCE [LARGE SCALE GENOMIC DNA]</scope>
    <source>
        <strain evidence="2">cv. Amiga</strain>
    </source>
</reference>
<keyword evidence="2" id="KW-1185">Reference proteome</keyword>
<gene>
    <name evidence="1" type="ORF">Lalb_Chr25g0282541</name>
</gene>
<dbReference type="EMBL" id="WOCE01000025">
    <property type="protein sequence ID" value="KAE9584826.1"/>
    <property type="molecule type" value="Genomic_DNA"/>
</dbReference>
<dbReference type="AlphaFoldDB" id="A0A6A4MKP8"/>
<proteinExistence type="predicted"/>
<organism evidence="1 2">
    <name type="scientific">Lupinus albus</name>
    <name type="common">White lupine</name>
    <name type="synonym">Lupinus termis</name>
    <dbReference type="NCBI Taxonomy" id="3870"/>
    <lineage>
        <taxon>Eukaryota</taxon>
        <taxon>Viridiplantae</taxon>
        <taxon>Streptophyta</taxon>
        <taxon>Embryophyta</taxon>
        <taxon>Tracheophyta</taxon>
        <taxon>Spermatophyta</taxon>
        <taxon>Magnoliopsida</taxon>
        <taxon>eudicotyledons</taxon>
        <taxon>Gunneridae</taxon>
        <taxon>Pentapetalae</taxon>
        <taxon>rosids</taxon>
        <taxon>fabids</taxon>
        <taxon>Fabales</taxon>
        <taxon>Fabaceae</taxon>
        <taxon>Papilionoideae</taxon>
        <taxon>50 kb inversion clade</taxon>
        <taxon>genistoids sensu lato</taxon>
        <taxon>core genistoids</taxon>
        <taxon>Genisteae</taxon>
        <taxon>Lupinus</taxon>
    </lineage>
</organism>
<evidence type="ECO:0000313" key="1">
    <source>
        <dbReference type="EMBL" id="KAE9584826.1"/>
    </source>
</evidence>
<accession>A0A6A4MKP8</accession>
<name>A0A6A4MKP8_LUPAL</name>
<protein>
    <submittedName>
        <fullName evidence="1">Uncharacterized protein</fullName>
    </submittedName>
</protein>